<feature type="signal peptide" evidence="3">
    <location>
        <begin position="1"/>
        <end position="20"/>
    </location>
</feature>
<feature type="compositionally biased region" description="Polar residues" evidence="1">
    <location>
        <begin position="365"/>
        <end position="391"/>
    </location>
</feature>
<proteinExistence type="predicted"/>
<feature type="region of interest" description="Disordered" evidence="1">
    <location>
        <begin position="365"/>
        <end position="427"/>
    </location>
</feature>
<feature type="chain" id="PRO_5031136152" description="BspA family leucine-rich repeat surface protein" evidence="3">
    <location>
        <begin position="21"/>
        <end position="522"/>
    </location>
</feature>
<dbReference type="NCBIfam" id="TIGR02167">
    <property type="entry name" value="Liste_lipo_26"/>
    <property type="match status" value="2"/>
</dbReference>
<feature type="compositionally biased region" description="Polar residues" evidence="1">
    <location>
        <begin position="405"/>
        <end position="425"/>
    </location>
</feature>
<keyword evidence="2" id="KW-1133">Transmembrane helix</keyword>
<evidence type="ECO:0000256" key="2">
    <source>
        <dbReference type="SAM" id="Phobius"/>
    </source>
</evidence>
<accession>A0A7S1BL21</accession>
<reference evidence="4" key="1">
    <citation type="submission" date="2021-01" db="EMBL/GenBank/DDBJ databases">
        <authorList>
            <person name="Corre E."/>
            <person name="Pelletier E."/>
            <person name="Niang G."/>
            <person name="Scheremetjew M."/>
            <person name="Finn R."/>
            <person name="Kale V."/>
            <person name="Holt S."/>
            <person name="Cochrane G."/>
            <person name="Meng A."/>
            <person name="Brown T."/>
            <person name="Cohen L."/>
        </authorList>
    </citation>
    <scope>NUCLEOTIDE SEQUENCE</scope>
    <source>
        <strain evidence="4">308</strain>
    </source>
</reference>
<keyword evidence="3" id="KW-0732">Signal</keyword>
<evidence type="ECO:0008006" key="5">
    <source>
        <dbReference type="Google" id="ProtNLM"/>
    </source>
</evidence>
<dbReference type="Pfam" id="PF03382">
    <property type="entry name" value="DUF285"/>
    <property type="match status" value="1"/>
</dbReference>
<keyword evidence="2" id="KW-0472">Membrane</keyword>
<dbReference type="EMBL" id="HBFR01022887">
    <property type="protein sequence ID" value="CAD8889233.1"/>
    <property type="molecule type" value="Transcribed_RNA"/>
</dbReference>
<feature type="transmembrane region" description="Helical" evidence="2">
    <location>
        <begin position="280"/>
        <end position="300"/>
    </location>
</feature>
<evidence type="ECO:0000256" key="1">
    <source>
        <dbReference type="SAM" id="MobiDB-lite"/>
    </source>
</evidence>
<protein>
    <recommendedName>
        <fullName evidence="5">BspA family leucine-rich repeat surface protein</fullName>
    </recommendedName>
</protein>
<sequence length="522" mass="57897">MCSVFVSLLLLVLACPQSAAYQCVARSNLEEARDAWFEDRTDALEKHGPIEDWDFCDGCAGCTFYELFSKKDNFSADVSGWNIGGVTNMGGMFRGASSFNRDLSSWDVGSVTRMGSVFRDASSFDGDLLSWDVGKVTHMHKMFYGASLFNQNLSLWDVGRVDNMYQMFYGAYSLNQNLSSWDVGKVTDMYQMFYGASSFGFCLVWDISHVNLNEDMFLGSSGSICEAPSIIPSATPLPPPSASPLSPLATLLVPSPSTPSMSPSIFLSSPASVPTMSNTLLISFGLTALICILFFMFALWKKKYFEKWGLCQKSPTKSIPVSKDLETNDAENLNMHSDSRTSSVPHNQNSLIELVTESAASRQQKLKSWTMKQQGKAQFPSTDQDITSLYSDRNKDREANDEGLASSNTGNKSNSNQDEFNSPRSESLRGMPIIEAEVVYEPADSNLSAVCELLFNKKPKGYRLLRLLLLKSSRTENENAIVQQVLSSFSDYRNKWMGEDEIAQNLAEDYLALYDSAVNTIV</sequence>
<keyword evidence="2" id="KW-0812">Transmembrane</keyword>
<dbReference type="AlphaFoldDB" id="A0A7S1BL21"/>
<evidence type="ECO:0000313" key="4">
    <source>
        <dbReference type="EMBL" id="CAD8889233.1"/>
    </source>
</evidence>
<dbReference type="InterPro" id="IPR011889">
    <property type="entry name" value="Liste_lipo_26"/>
</dbReference>
<evidence type="ECO:0000256" key="3">
    <source>
        <dbReference type="SAM" id="SignalP"/>
    </source>
</evidence>
<gene>
    <name evidence="4" type="ORF">CHYS00102_LOCUS16436</name>
</gene>
<name>A0A7S1BL21_9STRA</name>
<organism evidence="4">
    <name type="scientific">Corethron hystrix</name>
    <dbReference type="NCBI Taxonomy" id="216773"/>
    <lineage>
        <taxon>Eukaryota</taxon>
        <taxon>Sar</taxon>
        <taxon>Stramenopiles</taxon>
        <taxon>Ochrophyta</taxon>
        <taxon>Bacillariophyta</taxon>
        <taxon>Coscinodiscophyceae</taxon>
        <taxon>Corethrophycidae</taxon>
        <taxon>Corethrales</taxon>
        <taxon>Corethraceae</taxon>
        <taxon>Corethron</taxon>
    </lineage>
</organism>
<dbReference type="InterPro" id="IPR005046">
    <property type="entry name" value="DUF285"/>
</dbReference>